<evidence type="ECO:0000259" key="2">
    <source>
        <dbReference type="Pfam" id="PF08044"/>
    </source>
</evidence>
<reference evidence="3 4" key="1">
    <citation type="submission" date="2021-03" db="EMBL/GenBank/DDBJ databases">
        <title>Sequencing the genomes of 1000 actinobacteria strains.</title>
        <authorList>
            <person name="Klenk H.-P."/>
        </authorList>
    </citation>
    <scope>NUCLEOTIDE SEQUENCE [LARGE SCALE GENOMIC DNA]</scope>
    <source>
        <strain evidence="3 4">DSM 45510</strain>
    </source>
</reference>
<evidence type="ECO:0000313" key="4">
    <source>
        <dbReference type="Proteomes" id="UP000741013"/>
    </source>
</evidence>
<comment type="caution">
    <text evidence="3">The sequence shown here is derived from an EMBL/GenBank/DDBJ whole genome shotgun (WGS) entry which is preliminary data.</text>
</comment>
<dbReference type="EMBL" id="JAGGMS010000001">
    <property type="protein sequence ID" value="MBP2180690.1"/>
    <property type="molecule type" value="Genomic_DNA"/>
</dbReference>
<feature type="domain" description="DUF1707" evidence="2">
    <location>
        <begin position="8"/>
        <end position="60"/>
    </location>
</feature>
<gene>
    <name evidence="3" type="ORF">JOM49_002216</name>
</gene>
<proteinExistence type="predicted"/>
<feature type="transmembrane region" description="Helical" evidence="1">
    <location>
        <begin position="112"/>
        <end position="129"/>
    </location>
</feature>
<keyword evidence="1" id="KW-0472">Membrane</keyword>
<accession>A0ABS4PMN6</accession>
<dbReference type="Proteomes" id="UP000741013">
    <property type="component" value="Unassembled WGS sequence"/>
</dbReference>
<feature type="transmembrane region" description="Helical" evidence="1">
    <location>
        <begin position="89"/>
        <end position="106"/>
    </location>
</feature>
<evidence type="ECO:0000256" key="1">
    <source>
        <dbReference type="SAM" id="Phobius"/>
    </source>
</evidence>
<organism evidence="3 4">
    <name type="scientific">Amycolatopsis magusensis</name>
    <dbReference type="NCBI Taxonomy" id="882444"/>
    <lineage>
        <taxon>Bacteria</taxon>
        <taxon>Bacillati</taxon>
        <taxon>Actinomycetota</taxon>
        <taxon>Actinomycetes</taxon>
        <taxon>Pseudonocardiales</taxon>
        <taxon>Pseudonocardiaceae</taxon>
        <taxon>Amycolatopsis</taxon>
    </lineage>
</organism>
<dbReference type="Pfam" id="PF08044">
    <property type="entry name" value="DUF1707"/>
    <property type="match status" value="1"/>
</dbReference>
<keyword evidence="1" id="KW-1133">Transmembrane helix</keyword>
<name>A0ABS4PMN6_9PSEU</name>
<evidence type="ECO:0000313" key="3">
    <source>
        <dbReference type="EMBL" id="MBP2180690.1"/>
    </source>
</evidence>
<keyword evidence="4" id="KW-1185">Reference proteome</keyword>
<keyword evidence="1" id="KW-0812">Transmembrane</keyword>
<dbReference type="InterPro" id="IPR012551">
    <property type="entry name" value="DUF1707_SHOCT-like"/>
</dbReference>
<sequence length="134" mass="14302">MGDNPGEMRLSNAERQEALDALEEHVRTGRLDVDEYADRSAKATVATRRGELEPLFADLPAPHPSVLSRELFTPSITGPAPRLTPGQALASKAVPIAAVIALVLFFTVARGFWPVFLLPAAAALLAGGFSRGQR</sequence>
<protein>
    <recommendedName>
        <fullName evidence="2">DUF1707 domain-containing protein</fullName>
    </recommendedName>
</protein>